<evidence type="ECO:0000313" key="2">
    <source>
        <dbReference type="Proteomes" id="UP001055879"/>
    </source>
</evidence>
<keyword evidence="2" id="KW-1185">Reference proteome</keyword>
<dbReference type="Proteomes" id="UP001055879">
    <property type="component" value="Linkage Group LG05"/>
</dbReference>
<gene>
    <name evidence="1" type="ORF">L6452_18046</name>
</gene>
<name>A0ACB9C526_ARCLA</name>
<organism evidence="1 2">
    <name type="scientific">Arctium lappa</name>
    <name type="common">Greater burdock</name>
    <name type="synonym">Lappa major</name>
    <dbReference type="NCBI Taxonomy" id="4217"/>
    <lineage>
        <taxon>Eukaryota</taxon>
        <taxon>Viridiplantae</taxon>
        <taxon>Streptophyta</taxon>
        <taxon>Embryophyta</taxon>
        <taxon>Tracheophyta</taxon>
        <taxon>Spermatophyta</taxon>
        <taxon>Magnoliopsida</taxon>
        <taxon>eudicotyledons</taxon>
        <taxon>Gunneridae</taxon>
        <taxon>Pentapetalae</taxon>
        <taxon>asterids</taxon>
        <taxon>campanulids</taxon>
        <taxon>Asterales</taxon>
        <taxon>Asteraceae</taxon>
        <taxon>Carduoideae</taxon>
        <taxon>Cardueae</taxon>
        <taxon>Arctiinae</taxon>
        <taxon>Arctium</taxon>
    </lineage>
</organism>
<comment type="caution">
    <text evidence="1">The sequence shown here is derived from an EMBL/GenBank/DDBJ whole genome shotgun (WGS) entry which is preliminary data.</text>
</comment>
<reference evidence="1 2" key="2">
    <citation type="journal article" date="2022" name="Mol. Ecol. Resour.">
        <title>The genomes of chicory, endive, great burdock and yacon provide insights into Asteraceae paleo-polyploidization history and plant inulin production.</title>
        <authorList>
            <person name="Fan W."/>
            <person name="Wang S."/>
            <person name="Wang H."/>
            <person name="Wang A."/>
            <person name="Jiang F."/>
            <person name="Liu H."/>
            <person name="Zhao H."/>
            <person name="Xu D."/>
            <person name="Zhang Y."/>
        </authorList>
    </citation>
    <scope>NUCLEOTIDE SEQUENCE [LARGE SCALE GENOMIC DNA]</scope>
    <source>
        <strain evidence="2">cv. Niubang</strain>
    </source>
</reference>
<proteinExistence type="predicted"/>
<reference evidence="2" key="1">
    <citation type="journal article" date="2022" name="Mol. Ecol. Resour.">
        <title>The genomes of chicory, endive, great burdock and yacon provide insights into Asteraceae palaeo-polyploidization history and plant inulin production.</title>
        <authorList>
            <person name="Fan W."/>
            <person name="Wang S."/>
            <person name="Wang H."/>
            <person name="Wang A."/>
            <person name="Jiang F."/>
            <person name="Liu H."/>
            <person name="Zhao H."/>
            <person name="Xu D."/>
            <person name="Zhang Y."/>
        </authorList>
    </citation>
    <scope>NUCLEOTIDE SEQUENCE [LARGE SCALE GENOMIC DNA]</scope>
    <source>
        <strain evidence="2">cv. Niubang</strain>
    </source>
</reference>
<protein>
    <submittedName>
        <fullName evidence="1">Uncharacterized protein</fullName>
    </submittedName>
</protein>
<dbReference type="EMBL" id="CM042051">
    <property type="protein sequence ID" value="KAI3729389.1"/>
    <property type="molecule type" value="Genomic_DNA"/>
</dbReference>
<accession>A0ACB9C526</accession>
<sequence length="134" mass="14757">MILSSSSHPLLIYICSRFSMVFVLQAQSVMFPSRFQGATSLGFLIQFTPLNDSHGMISGLRWICVASGAWGVTTSAGRPSVSVRTGQIAPPTRPSLRHPGSIPPLIEPPARNRHRERVQFCFGCKIQQEGMPLY</sequence>
<evidence type="ECO:0000313" key="1">
    <source>
        <dbReference type="EMBL" id="KAI3729389.1"/>
    </source>
</evidence>